<sequence length="175" mass="18267">MGLLQGRRFTVSSSLPVDVVRARLDDALQGHRGTFGASLGPAGVVRGNVRQDKIELVAMHAGLGIWSPTALQGWLRATPTGCVVYYDIDWPLTAQVFGAIWLGAFVLALVGGAAIAGYQAIAGHVDAAGLPALVAGCALVATLLFFGLVAVLRSASRDQVALLHGWLAERVQTPN</sequence>
<organism evidence="2 3">
    <name type="scientific">Dactylosporangium vinaceum</name>
    <dbReference type="NCBI Taxonomy" id="53362"/>
    <lineage>
        <taxon>Bacteria</taxon>
        <taxon>Bacillati</taxon>
        <taxon>Actinomycetota</taxon>
        <taxon>Actinomycetes</taxon>
        <taxon>Micromonosporales</taxon>
        <taxon>Micromonosporaceae</taxon>
        <taxon>Dactylosporangium</taxon>
    </lineage>
</organism>
<gene>
    <name evidence="2" type="ORF">ACFFTR_05755</name>
</gene>
<name>A0ABV5M168_9ACTN</name>
<feature type="transmembrane region" description="Helical" evidence="1">
    <location>
        <begin position="96"/>
        <end position="118"/>
    </location>
</feature>
<reference evidence="2 3" key="1">
    <citation type="submission" date="2024-09" db="EMBL/GenBank/DDBJ databases">
        <authorList>
            <person name="Sun Q."/>
            <person name="Mori K."/>
        </authorList>
    </citation>
    <scope>NUCLEOTIDE SEQUENCE [LARGE SCALE GENOMIC DNA]</scope>
    <source>
        <strain evidence="2 3">JCM 3307</strain>
    </source>
</reference>
<evidence type="ECO:0000313" key="2">
    <source>
        <dbReference type="EMBL" id="MFB9442589.1"/>
    </source>
</evidence>
<evidence type="ECO:0000256" key="1">
    <source>
        <dbReference type="SAM" id="Phobius"/>
    </source>
</evidence>
<dbReference type="Proteomes" id="UP001589608">
    <property type="component" value="Unassembled WGS sequence"/>
</dbReference>
<dbReference type="RefSeq" id="WP_223100827.1">
    <property type="nucleotide sequence ID" value="NZ_CP061913.1"/>
</dbReference>
<keyword evidence="3" id="KW-1185">Reference proteome</keyword>
<accession>A0ABV5M168</accession>
<keyword evidence="1" id="KW-0812">Transmembrane</keyword>
<protein>
    <submittedName>
        <fullName evidence="2">Uncharacterized protein</fullName>
    </submittedName>
</protein>
<evidence type="ECO:0000313" key="3">
    <source>
        <dbReference type="Proteomes" id="UP001589608"/>
    </source>
</evidence>
<keyword evidence="1" id="KW-1133">Transmembrane helix</keyword>
<keyword evidence="1" id="KW-0472">Membrane</keyword>
<comment type="caution">
    <text evidence="2">The sequence shown here is derived from an EMBL/GenBank/DDBJ whole genome shotgun (WGS) entry which is preliminary data.</text>
</comment>
<proteinExistence type="predicted"/>
<dbReference type="EMBL" id="JBHMCA010000014">
    <property type="protein sequence ID" value="MFB9442589.1"/>
    <property type="molecule type" value="Genomic_DNA"/>
</dbReference>
<feature type="transmembrane region" description="Helical" evidence="1">
    <location>
        <begin position="130"/>
        <end position="152"/>
    </location>
</feature>